<dbReference type="CDD" id="cd00397">
    <property type="entry name" value="DNA_BRE_C"/>
    <property type="match status" value="1"/>
</dbReference>
<dbReference type="Gene3D" id="1.10.443.10">
    <property type="entry name" value="Intergrase catalytic core"/>
    <property type="match status" value="1"/>
</dbReference>
<evidence type="ECO:0000256" key="1">
    <source>
        <dbReference type="ARBA" id="ARBA00023172"/>
    </source>
</evidence>
<accession>A0A915YGQ2</accession>
<dbReference type="InterPro" id="IPR002104">
    <property type="entry name" value="Integrase_catalytic"/>
</dbReference>
<evidence type="ECO:0000313" key="4">
    <source>
        <dbReference type="Proteomes" id="UP001060919"/>
    </source>
</evidence>
<keyword evidence="1" id="KW-0233">DNA recombination</keyword>
<dbReference type="GO" id="GO:0003677">
    <property type="term" value="F:DNA binding"/>
    <property type="evidence" value="ECO:0007669"/>
    <property type="project" value="InterPro"/>
</dbReference>
<feature type="domain" description="Tyr recombinase" evidence="2">
    <location>
        <begin position="178"/>
        <end position="333"/>
    </location>
</feature>
<name>A0A915YGQ2_9BACT</name>
<organism evidence="3 4">
    <name type="scientific">Aureispira anguillae</name>
    <dbReference type="NCBI Taxonomy" id="2864201"/>
    <lineage>
        <taxon>Bacteria</taxon>
        <taxon>Pseudomonadati</taxon>
        <taxon>Bacteroidota</taxon>
        <taxon>Saprospiria</taxon>
        <taxon>Saprospirales</taxon>
        <taxon>Saprospiraceae</taxon>
        <taxon>Aureispira</taxon>
    </lineage>
</organism>
<dbReference type="AlphaFoldDB" id="A0A915YGQ2"/>
<dbReference type="GO" id="GO:0006310">
    <property type="term" value="P:DNA recombination"/>
    <property type="evidence" value="ECO:0007669"/>
    <property type="project" value="UniProtKB-KW"/>
</dbReference>
<reference evidence="3" key="1">
    <citation type="submission" date="2022-09" db="EMBL/GenBank/DDBJ databases">
        <title>Aureispira anguillicida sp. nov., isolated from Leptocephalus of Japanese eel Anguilla japonica.</title>
        <authorList>
            <person name="Yuasa K."/>
            <person name="Mekata T."/>
            <person name="Ikunari K."/>
        </authorList>
    </citation>
    <scope>NUCLEOTIDE SEQUENCE</scope>
    <source>
        <strain evidence="3">EL160426</strain>
    </source>
</reference>
<dbReference type="InterPro" id="IPR011010">
    <property type="entry name" value="DNA_brk_join_enz"/>
</dbReference>
<proteinExistence type="predicted"/>
<dbReference type="EMBL" id="AP026867">
    <property type="protein sequence ID" value="BDS12720.1"/>
    <property type="molecule type" value="Genomic_DNA"/>
</dbReference>
<dbReference type="InterPro" id="IPR013762">
    <property type="entry name" value="Integrase-like_cat_sf"/>
</dbReference>
<evidence type="ECO:0000259" key="2">
    <source>
        <dbReference type="Pfam" id="PF00589"/>
    </source>
</evidence>
<sequence>MNKKILPPRIYTGNNSLSARWFVSYVDKKGKKRKKYGNINQFTSIHERQKAAQRIVKILQLDHLKQSHNELAAKIYKNLDDLKSTWRKKTYQCKRSQIGIFLKFMEQREWNAENVSCFFLEFLTKEKRLTPSTYNGYIMCLNQALKCCDMQHLISPFQPRKKSPTPASYFTMSQRSFLINILQKENTDLWFFVQFIYYCFLRPRSELRLLKVGDIILEDKKILVPATIAKNKKQQYIAIPDAFFPIVERKVRGRNPNHYLFPGNSPESPTGTNRYGEQHRLILKRLGFDTKRYKMYSWKHTGAVAAVKAGIHIKQLQIQLRHHSLDQVDAYLRQLGVSDLGDLQKGFPKL</sequence>
<dbReference type="SUPFAM" id="SSF56349">
    <property type="entry name" value="DNA breaking-rejoining enzymes"/>
    <property type="match status" value="1"/>
</dbReference>
<gene>
    <name evidence="3" type="ORF">AsAng_0034450</name>
</gene>
<dbReference type="Proteomes" id="UP001060919">
    <property type="component" value="Chromosome"/>
</dbReference>
<evidence type="ECO:0000313" key="3">
    <source>
        <dbReference type="EMBL" id="BDS12720.1"/>
    </source>
</evidence>
<protein>
    <submittedName>
        <fullName evidence="3">Site-specific integrase</fullName>
    </submittedName>
</protein>
<keyword evidence="4" id="KW-1185">Reference proteome</keyword>
<dbReference type="GO" id="GO:0015074">
    <property type="term" value="P:DNA integration"/>
    <property type="evidence" value="ECO:0007669"/>
    <property type="project" value="InterPro"/>
</dbReference>
<dbReference type="RefSeq" id="WP_264788078.1">
    <property type="nucleotide sequence ID" value="NZ_AP026867.1"/>
</dbReference>
<dbReference type="Pfam" id="PF00589">
    <property type="entry name" value="Phage_integrase"/>
    <property type="match status" value="1"/>
</dbReference>
<dbReference type="KEGG" id="aup:AsAng_0034450"/>